<dbReference type="Gene3D" id="1.10.3450.10">
    <property type="entry name" value="TTHA0068-like"/>
    <property type="match status" value="1"/>
</dbReference>
<organism evidence="1 2">
    <name type="scientific">Bacillus xiapuensis</name>
    <dbReference type="NCBI Taxonomy" id="2014075"/>
    <lineage>
        <taxon>Bacteria</taxon>
        <taxon>Bacillati</taxon>
        <taxon>Bacillota</taxon>
        <taxon>Bacilli</taxon>
        <taxon>Bacillales</taxon>
        <taxon>Bacillaceae</taxon>
        <taxon>Bacillus</taxon>
    </lineage>
</organism>
<dbReference type="RefSeq" id="WP_327967978.1">
    <property type="nucleotide sequence ID" value="NZ_JARMQG010000128.1"/>
</dbReference>
<protein>
    <submittedName>
        <fullName evidence="1">DUF309 domain-containing protein</fullName>
    </submittedName>
</protein>
<dbReference type="EMBL" id="JARMQG010000128">
    <property type="protein sequence ID" value="MED3562964.1"/>
    <property type="molecule type" value="Genomic_DNA"/>
</dbReference>
<gene>
    <name evidence="1" type="ORF">P4447_10930</name>
</gene>
<keyword evidence="2" id="KW-1185">Reference proteome</keyword>
<evidence type="ECO:0000313" key="2">
    <source>
        <dbReference type="Proteomes" id="UP001330749"/>
    </source>
</evidence>
<sequence>MYPKEFIEYMVHFHGDRDYFECHEILEEYWKRIDPANKESIWVGFIQLAVANYHHRRLNFTGAKRTLEKAGSIFKNQHETVTQLGLDYKVFMEDLTNRLAVIENKAPYSSMVLPICNPILLNKCIDLCKRKGFDWGKPSNLTNATLVHRHKLRDRSDVILERDLAKNRKRQR</sequence>
<evidence type="ECO:0000313" key="1">
    <source>
        <dbReference type="EMBL" id="MED3562964.1"/>
    </source>
</evidence>
<reference evidence="1 2" key="1">
    <citation type="submission" date="2023-03" db="EMBL/GenBank/DDBJ databases">
        <title>Bacillus Genome Sequencing.</title>
        <authorList>
            <person name="Dunlap C."/>
        </authorList>
    </citation>
    <scope>NUCLEOTIDE SEQUENCE [LARGE SCALE GENOMIC DNA]</scope>
    <source>
        <strain evidence="1 2">B-14544</strain>
    </source>
</reference>
<dbReference type="Pfam" id="PF03745">
    <property type="entry name" value="DUF309"/>
    <property type="match status" value="1"/>
</dbReference>
<dbReference type="InterPro" id="IPR005500">
    <property type="entry name" value="DUF309"/>
</dbReference>
<dbReference type="PANTHER" id="PTHR34796:SF1">
    <property type="entry name" value="EXPRESSED PROTEIN"/>
    <property type="match status" value="1"/>
</dbReference>
<name>A0ABU6N9S9_9BACI</name>
<dbReference type="Proteomes" id="UP001330749">
    <property type="component" value="Unassembled WGS sequence"/>
</dbReference>
<dbReference type="PANTHER" id="PTHR34796">
    <property type="entry name" value="EXPRESSED PROTEIN"/>
    <property type="match status" value="1"/>
</dbReference>
<accession>A0ABU6N9S9</accession>
<proteinExistence type="predicted"/>
<dbReference type="InterPro" id="IPR023203">
    <property type="entry name" value="TTHA0068_sf"/>
</dbReference>
<comment type="caution">
    <text evidence="1">The sequence shown here is derived from an EMBL/GenBank/DDBJ whole genome shotgun (WGS) entry which is preliminary data.</text>
</comment>
<dbReference type="SUPFAM" id="SSF140663">
    <property type="entry name" value="TTHA0068-like"/>
    <property type="match status" value="1"/>
</dbReference>